<proteinExistence type="predicted"/>
<dbReference type="EMBL" id="CALNXK010000253">
    <property type="protein sequence ID" value="CAH3179293.1"/>
    <property type="molecule type" value="Genomic_DNA"/>
</dbReference>
<name>A0ABN8RKJ7_9CNID</name>
<organism evidence="2 3">
    <name type="scientific">Porites lobata</name>
    <dbReference type="NCBI Taxonomy" id="104759"/>
    <lineage>
        <taxon>Eukaryota</taxon>
        <taxon>Metazoa</taxon>
        <taxon>Cnidaria</taxon>
        <taxon>Anthozoa</taxon>
        <taxon>Hexacorallia</taxon>
        <taxon>Scleractinia</taxon>
        <taxon>Fungiina</taxon>
        <taxon>Poritidae</taxon>
        <taxon>Porites</taxon>
    </lineage>
</organism>
<evidence type="ECO:0000313" key="3">
    <source>
        <dbReference type="Proteomes" id="UP001159405"/>
    </source>
</evidence>
<sequence length="1061" mass="121811">MEVNEHKRKIANLCRFCGKTTKLKSAKAKGNFKNEFATGYGIVIEEDNDFIHPPCVCLSCVRHFYRLRDSASRGELTSSLSNTPCSWKPHTEESSCICDKKVGRPGLIKKRKRVEVASGSDTASGEEEEDEYEKASCDIYSTISENLHLIDEELARALCRDLCSRFGLVFIDPKDIFSSVKNIDRQLLLKLVEAIFSLERENLKADYCDRSYKSISDLLTVTPESWLTSQNVVLKSVVNGLSDSGTKPVKKVMAVDQMYSLVKPNFISPIMFGANLVMYSIARSKMAVNIYGKLHPGGQYKTMRSWLDGLTMEIPTMPENDILTAIDNDQVLLKRWTVRKDNHAQISILTSVCCAEVGSMDPVLQRNERLAPSKWPDRLAEARNDPLREMQLVQDCSANNDDVMLLRKENKKMIHDILHKVVREQTNSEGGWTDDIDMRVAEMQAKEGMRMCPACNTSMPKTKCKCINQECRVSLKSAEREANGTDILGTALVAPIRTYHHRVHETSLGFQIEEDKAFVYSNEEIWETHNEWTDVPSRHPANPIKVQTCDPVFVNPNSFDSIKEVLRRVGHAASISRYHPDKPNARKWLSVTMDGSPYLVSRTVIDTVYLCCDCEAEVLKTKQDEHRADEHRGRRVKFVQEFDWVLLRIGKLHLEMNMAKSFTSLYWDVFMCDLAKELGFNSEAAQKFVKKCSDHHKTMSILKVAHLGFWYELLVPYVRSRLASGTALSVNDFLYDWLVKVGWTQPNYRYIFNTTWTYLMGINLLHVGVRRNNAEYIRAGHMAFAPLFHRNGVSKYALIDLHDSVDRASFPPELAEFVSRTESISTSGNPSKGECMDANLEEVNKDSKVWQHGVMTAIDWLRIFRNLGKLTKVREWLLCLIGMNDPKQDAGVSRKRYDFKEEVLAWRIKLRRERYFVRSPNQHVSLSGTVLDKHLLEMDDTLKENRRKLLLKHFVQGKPRTDVRVTTVYTTEEDRIQGEDINNATKSEILERAEEKINLVSDEDIKDVLQNKMNELKRKQSSLKKEVLLSFFYEVCEELNQVVDNEQEILFVEDQDNDTFN</sequence>
<evidence type="ECO:0000313" key="2">
    <source>
        <dbReference type="EMBL" id="CAH3179293.1"/>
    </source>
</evidence>
<accession>A0ABN8RKJ7</accession>
<comment type="caution">
    <text evidence="2">The sequence shown here is derived from an EMBL/GenBank/DDBJ whole genome shotgun (WGS) entry which is preliminary data.</text>
</comment>
<keyword evidence="3" id="KW-1185">Reference proteome</keyword>
<dbReference type="Proteomes" id="UP001159405">
    <property type="component" value="Unassembled WGS sequence"/>
</dbReference>
<feature type="coiled-coil region" evidence="1">
    <location>
        <begin position="999"/>
        <end position="1026"/>
    </location>
</feature>
<keyword evidence="1" id="KW-0175">Coiled coil</keyword>
<evidence type="ECO:0000256" key="1">
    <source>
        <dbReference type="SAM" id="Coils"/>
    </source>
</evidence>
<gene>
    <name evidence="2" type="ORF">PLOB_00021736</name>
</gene>
<reference evidence="2 3" key="1">
    <citation type="submission" date="2022-05" db="EMBL/GenBank/DDBJ databases">
        <authorList>
            <consortium name="Genoscope - CEA"/>
            <person name="William W."/>
        </authorList>
    </citation>
    <scope>NUCLEOTIDE SEQUENCE [LARGE SCALE GENOMIC DNA]</scope>
</reference>
<protein>
    <submittedName>
        <fullName evidence="2">Uncharacterized protein</fullName>
    </submittedName>
</protein>